<dbReference type="InterPro" id="IPR000210">
    <property type="entry name" value="BTB/POZ_dom"/>
</dbReference>
<evidence type="ECO:0000313" key="3">
    <source>
        <dbReference type="RefSeq" id="XP_018496030.1"/>
    </source>
</evidence>
<protein>
    <submittedName>
        <fullName evidence="3">BTB/POZ domain-containing protein 9</fullName>
    </submittedName>
</protein>
<name>A0AAJ7L718_9ACAR</name>
<dbReference type="InterPro" id="IPR052407">
    <property type="entry name" value="BTB_POZ_domain_cont_9"/>
</dbReference>
<feature type="domain" description="BTB" evidence="1">
    <location>
        <begin position="21"/>
        <end position="88"/>
    </location>
</feature>
<dbReference type="InterPro" id="IPR011705">
    <property type="entry name" value="BACK"/>
</dbReference>
<dbReference type="SMART" id="SM00225">
    <property type="entry name" value="BTB"/>
    <property type="match status" value="1"/>
</dbReference>
<organism evidence="2 3">
    <name type="scientific">Galendromus occidentalis</name>
    <name type="common">western predatory mite</name>
    <dbReference type="NCBI Taxonomy" id="34638"/>
    <lineage>
        <taxon>Eukaryota</taxon>
        <taxon>Metazoa</taxon>
        <taxon>Ecdysozoa</taxon>
        <taxon>Arthropoda</taxon>
        <taxon>Chelicerata</taxon>
        <taxon>Arachnida</taxon>
        <taxon>Acari</taxon>
        <taxon>Parasitiformes</taxon>
        <taxon>Mesostigmata</taxon>
        <taxon>Gamasina</taxon>
        <taxon>Phytoseioidea</taxon>
        <taxon>Phytoseiidae</taxon>
        <taxon>Typhlodrominae</taxon>
        <taxon>Galendromus</taxon>
    </lineage>
</organism>
<dbReference type="PANTHER" id="PTHR46306">
    <property type="entry name" value="BTB/POZ DOMAIN-CONTAINING PROTEIN 9"/>
    <property type="match status" value="1"/>
</dbReference>
<dbReference type="Gene3D" id="1.25.40.420">
    <property type="match status" value="1"/>
</dbReference>
<dbReference type="PANTHER" id="PTHR46306:SF1">
    <property type="entry name" value="BTB_POZ DOMAIN-CONTAINING PROTEIN 9"/>
    <property type="match status" value="1"/>
</dbReference>
<keyword evidence="2" id="KW-1185">Reference proteome</keyword>
<dbReference type="GO" id="GO:0048512">
    <property type="term" value="P:circadian behavior"/>
    <property type="evidence" value="ECO:0007669"/>
    <property type="project" value="TreeGrafter"/>
</dbReference>
<sequence>MKNVCDLASRMGSLLFDEKFSDITFMVECEIIPAHKNILYTCGDYFRSLISNDSEELSENELMFIDAPLEAFKLLMKYIYTSQLNVASMDLDLILEVLELAHRYGLEKLKMALCSHLQTVLTVEKVCTVFEMAHGLQLEQISEACCHFMDQVPEAILSSEALHDLSSGALSAILSRDTFCADEVDIFKAVEKWCARNSLQKNASEVLEKVRLALMPVLELASTVRNTGLIATDRLLDAIQRRESQATDLPFRGVRLYDENVATSARGASILTATVGRNFSSSSNHPPYREEMMPPNESNLTVDADTGLTIALSKPFLINRLAFRVSEKQADERSIFFSATACASYYIEVSVNLVDWVRVIDHSEHVCRANQTLPFGARVVRYIRIMPSEKASGGKKLEGNFAVSMLRACLDKAELALHEGFYAPEMNVASVFVGALSIECDGTHDGKIDGESSSPLSASRTTKHLIGSGSTTIQL</sequence>
<dbReference type="GO" id="GO:0050804">
    <property type="term" value="P:modulation of chemical synaptic transmission"/>
    <property type="evidence" value="ECO:0007669"/>
    <property type="project" value="TreeGrafter"/>
</dbReference>
<dbReference type="SMART" id="SM00875">
    <property type="entry name" value="BACK"/>
    <property type="match status" value="1"/>
</dbReference>
<dbReference type="Proteomes" id="UP000694867">
    <property type="component" value="Unplaced"/>
</dbReference>
<dbReference type="GO" id="GO:0008344">
    <property type="term" value="P:adult locomotory behavior"/>
    <property type="evidence" value="ECO:0007669"/>
    <property type="project" value="TreeGrafter"/>
</dbReference>
<dbReference type="GO" id="GO:0005737">
    <property type="term" value="C:cytoplasm"/>
    <property type="evidence" value="ECO:0007669"/>
    <property type="project" value="TreeGrafter"/>
</dbReference>
<evidence type="ECO:0000259" key="1">
    <source>
        <dbReference type="PROSITE" id="PS50097"/>
    </source>
</evidence>
<dbReference type="Pfam" id="PF00651">
    <property type="entry name" value="BTB"/>
    <property type="match status" value="1"/>
</dbReference>
<gene>
    <name evidence="3" type="primary">LOC100906273</name>
</gene>
<dbReference type="SUPFAM" id="SSF54695">
    <property type="entry name" value="POZ domain"/>
    <property type="match status" value="1"/>
</dbReference>
<dbReference type="PROSITE" id="PS50097">
    <property type="entry name" value="BTB"/>
    <property type="match status" value="1"/>
</dbReference>
<dbReference type="RefSeq" id="XP_018496030.1">
    <property type="nucleotide sequence ID" value="XM_018640514.1"/>
</dbReference>
<dbReference type="Gene3D" id="3.30.710.10">
    <property type="entry name" value="Potassium Channel Kv1.1, Chain A"/>
    <property type="match status" value="1"/>
</dbReference>
<evidence type="ECO:0000313" key="2">
    <source>
        <dbReference type="Proteomes" id="UP000694867"/>
    </source>
</evidence>
<proteinExistence type="predicted"/>
<dbReference type="KEGG" id="goe:100906273"/>
<accession>A0AAJ7L718</accession>
<dbReference type="InterPro" id="IPR011333">
    <property type="entry name" value="SKP1/BTB/POZ_sf"/>
</dbReference>
<dbReference type="Pfam" id="PF07707">
    <property type="entry name" value="BACK"/>
    <property type="match status" value="1"/>
</dbReference>
<dbReference type="AlphaFoldDB" id="A0AAJ7L718"/>
<dbReference type="GeneID" id="100906273"/>
<reference evidence="3" key="1">
    <citation type="submission" date="2025-08" db="UniProtKB">
        <authorList>
            <consortium name="RefSeq"/>
        </authorList>
    </citation>
    <scope>IDENTIFICATION</scope>
</reference>